<evidence type="ECO:0000313" key="1">
    <source>
        <dbReference type="EMBL" id="AFK62395.1"/>
    </source>
</evidence>
<protein>
    <submittedName>
        <fullName evidence="1">Uncharacterized protein</fullName>
    </submittedName>
</protein>
<accession>I3UBK7</accession>
<name>I3UBK7_ADVKW</name>
<proteinExistence type="predicted"/>
<dbReference type="EMBL" id="CP003555">
    <property type="protein sequence ID" value="AFK62395.1"/>
    <property type="molecule type" value="Genomic_DNA"/>
</dbReference>
<dbReference type="Proteomes" id="UP000005267">
    <property type="component" value="Chromosome"/>
</dbReference>
<gene>
    <name evidence="1" type="ordered locus">TKWG_10745</name>
</gene>
<sequence length="60" mass="6541">MIEKLNKAFDAALRDRDIADSLRQSGNIPSGGNAGDFQRIIDEESRNNRAIIQQAGLAAK</sequence>
<dbReference type="AlphaFoldDB" id="I3UBK7"/>
<reference evidence="2" key="2">
    <citation type="journal article" date="2013" name="PLoS ONE">
        <title>Genome implosion elicits host-confinement in Alcaligenaceae: evidence from the comparative genomics of Tetrathiobacter kashmirensis, a pathogen in the making.</title>
        <authorList>
            <person name="Ghosh W."/>
            <person name="Alam M."/>
            <person name="Roy C."/>
            <person name="Pyne P."/>
            <person name="George A."/>
            <person name="Chakraborty R."/>
            <person name="Majumder S."/>
            <person name="Agarwal A."/>
            <person name="Chakraborty S."/>
            <person name="Majumdar S."/>
            <person name="Gupta S.K."/>
        </authorList>
    </citation>
    <scope>NUCLEOTIDE SEQUENCE [LARGE SCALE GENOMIC DNA]</scope>
    <source>
        <strain evidence="2">WT001</strain>
    </source>
</reference>
<dbReference type="KEGG" id="aka:TKWG_10745"/>
<reference evidence="1 2" key="1">
    <citation type="journal article" date="2011" name="J. Bacteriol.">
        <title>Whole-genome shotgun sequencing of the sulfur-oxidizing chemoautotroph Tetrathiobacter kashmirensis.</title>
        <authorList>
            <person name="Ghosh W."/>
            <person name="George A."/>
            <person name="Agarwal A."/>
            <person name="Raj P."/>
            <person name="Alam M."/>
            <person name="Pyne P."/>
            <person name="Das Gupta S.K."/>
        </authorList>
    </citation>
    <scope>NUCLEOTIDE SEQUENCE [LARGE SCALE GENOMIC DNA]</scope>
    <source>
        <strain evidence="1 2">WT001</strain>
    </source>
</reference>
<keyword evidence="2" id="KW-1185">Reference proteome</keyword>
<dbReference type="Gene3D" id="3.40.190.150">
    <property type="entry name" value="Bordetella uptake gene, domain 1"/>
    <property type="match status" value="1"/>
</dbReference>
<organism evidence="1 2">
    <name type="scientific">Advenella kashmirensis (strain DSM 17095 / LMG 22695 / WT001)</name>
    <name type="common">Tetrathiobacter kashmirensis</name>
    <dbReference type="NCBI Taxonomy" id="1036672"/>
    <lineage>
        <taxon>Bacteria</taxon>
        <taxon>Pseudomonadati</taxon>
        <taxon>Pseudomonadota</taxon>
        <taxon>Betaproteobacteria</taxon>
        <taxon>Burkholderiales</taxon>
        <taxon>Alcaligenaceae</taxon>
    </lineage>
</organism>
<dbReference type="HOGENOM" id="CLU_2930768_0_0_4"/>
<evidence type="ECO:0000313" key="2">
    <source>
        <dbReference type="Proteomes" id="UP000005267"/>
    </source>
</evidence>
<dbReference type="InterPro" id="IPR042100">
    <property type="entry name" value="Bug_dom1"/>
</dbReference>